<dbReference type="InterPro" id="IPR025476">
    <property type="entry name" value="Helitron_helicase-like"/>
</dbReference>
<comment type="caution">
    <text evidence="2">The sequence shown here is derived from an EMBL/GenBank/DDBJ whole genome shotgun (WGS) entry which is preliminary data.</text>
</comment>
<keyword evidence="2" id="KW-0347">Helicase</keyword>
<sequence>MRWGLQNLWSDDHEGGYAVRHGGRPARDFGPAASTRAGTITDDLSTSADAENFFEKAFPCMFPYGRGGIEAVRRVNVDFRNHVRWALQYHDRRFRKHETFPFVSFGMLQRREGLQSAKIQMRRRDFDTVAAQLSTLTVDKLKRAQQEEENGQAFSDPAVRTLRKHVHAVAGRVVGCDSARYRYRSQIWSTCAVFGAPSAWITINFSDTHDPIAQIFAGENIDMDAFLRTLGPDRDQRGRNIAADPYAAAKFFHFMAKTVFETLFKIKVSQFQVSSDTGVLGDVAAYFGTVESQGRGTLHLHMLLWLKNTPPPEQMAEMLKTEEFRAKVVAYIRANMRAYVPGLESAETVAAIPREKDLAYNRPPNPNAADHAEQVRDFEVRLARSEQVHKCQIKRCMFPNKFGRLVCKRKAPFELAQDAFVTEAGKWGPKRLFGLVNGWCPHILVNARCNNDAKLLTNGRDTKNITFYVTSYAAKKQGRNYNMSAVMAGKQPQSSLP</sequence>
<protein>
    <submittedName>
        <fullName evidence="2">Helitron helicase-like domain-containing protein</fullName>
    </submittedName>
</protein>
<name>A0A9P3GT85_9APHY</name>
<proteinExistence type="predicted"/>
<evidence type="ECO:0000259" key="1">
    <source>
        <dbReference type="Pfam" id="PF14214"/>
    </source>
</evidence>
<feature type="domain" description="Helitron helicase-like" evidence="1">
    <location>
        <begin position="82"/>
        <end position="304"/>
    </location>
</feature>
<keyword evidence="2" id="KW-0378">Hydrolase</keyword>
<keyword evidence="2" id="KW-0547">Nucleotide-binding</keyword>
<evidence type="ECO:0000313" key="3">
    <source>
        <dbReference type="Proteomes" id="UP000703269"/>
    </source>
</evidence>
<dbReference type="EMBL" id="BPQB01000137">
    <property type="protein sequence ID" value="GJF00155.1"/>
    <property type="molecule type" value="Genomic_DNA"/>
</dbReference>
<dbReference type="OrthoDB" id="2801422at2759"/>
<dbReference type="Pfam" id="PF14214">
    <property type="entry name" value="Helitron_like_N"/>
    <property type="match status" value="1"/>
</dbReference>
<organism evidence="2 3">
    <name type="scientific">Phanerochaete sordida</name>
    <dbReference type="NCBI Taxonomy" id="48140"/>
    <lineage>
        <taxon>Eukaryota</taxon>
        <taxon>Fungi</taxon>
        <taxon>Dikarya</taxon>
        <taxon>Basidiomycota</taxon>
        <taxon>Agaricomycotina</taxon>
        <taxon>Agaricomycetes</taxon>
        <taxon>Polyporales</taxon>
        <taxon>Phanerochaetaceae</taxon>
        <taxon>Phanerochaete</taxon>
    </lineage>
</organism>
<dbReference type="GO" id="GO:0004386">
    <property type="term" value="F:helicase activity"/>
    <property type="evidence" value="ECO:0007669"/>
    <property type="project" value="UniProtKB-KW"/>
</dbReference>
<gene>
    <name evidence="2" type="ORF">PsYK624_164340</name>
</gene>
<accession>A0A9P3GT85</accession>
<evidence type="ECO:0000313" key="2">
    <source>
        <dbReference type="EMBL" id="GJF00155.1"/>
    </source>
</evidence>
<dbReference type="Proteomes" id="UP000703269">
    <property type="component" value="Unassembled WGS sequence"/>
</dbReference>
<reference evidence="2 3" key="1">
    <citation type="submission" date="2021-08" db="EMBL/GenBank/DDBJ databases">
        <title>Draft Genome Sequence of Phanerochaete sordida strain YK-624.</title>
        <authorList>
            <person name="Mori T."/>
            <person name="Dohra H."/>
            <person name="Suzuki T."/>
            <person name="Kawagishi H."/>
            <person name="Hirai H."/>
        </authorList>
    </citation>
    <scope>NUCLEOTIDE SEQUENCE [LARGE SCALE GENOMIC DNA]</scope>
    <source>
        <strain evidence="2 3">YK-624</strain>
    </source>
</reference>
<keyword evidence="3" id="KW-1185">Reference proteome</keyword>
<dbReference type="AlphaFoldDB" id="A0A9P3GT85"/>
<keyword evidence="2" id="KW-0067">ATP-binding</keyword>